<name>A0AAD7UN25_9STRA</name>
<dbReference type="Gene3D" id="2.130.10.130">
    <property type="entry name" value="Integrin alpha, N-terminal"/>
    <property type="match status" value="1"/>
</dbReference>
<evidence type="ECO:0000313" key="6">
    <source>
        <dbReference type="EMBL" id="KAJ8613402.1"/>
    </source>
</evidence>
<evidence type="ECO:0000256" key="1">
    <source>
        <dbReference type="ARBA" id="ARBA00022729"/>
    </source>
</evidence>
<keyword evidence="2" id="KW-0677">Repeat</keyword>
<evidence type="ECO:0000256" key="2">
    <source>
        <dbReference type="ARBA" id="ARBA00022737"/>
    </source>
</evidence>
<feature type="compositionally biased region" description="Basic and acidic residues" evidence="4">
    <location>
        <begin position="688"/>
        <end position="708"/>
    </location>
</feature>
<dbReference type="AlphaFoldDB" id="A0AAD7UN25"/>
<comment type="caution">
    <text evidence="6">The sequence shown here is derived from an EMBL/GenBank/DDBJ whole genome shotgun (WGS) entry which is preliminary data.</text>
</comment>
<feature type="compositionally biased region" description="Gly residues" evidence="4">
    <location>
        <begin position="803"/>
        <end position="813"/>
    </location>
</feature>
<dbReference type="PANTHER" id="PTHR36220">
    <property type="entry name" value="UNNAMED PRODUCT"/>
    <property type="match status" value="1"/>
</dbReference>
<dbReference type="PANTHER" id="PTHR36220:SF1">
    <property type="entry name" value="GAMMA TUBULIN COMPLEX COMPONENT C-TERMINAL DOMAIN-CONTAINING PROTEIN"/>
    <property type="match status" value="1"/>
</dbReference>
<evidence type="ECO:0000256" key="5">
    <source>
        <dbReference type="SAM" id="SignalP"/>
    </source>
</evidence>
<gene>
    <name evidence="6" type="ORF">CTAYLR_002249</name>
</gene>
<feature type="region of interest" description="Disordered" evidence="4">
    <location>
        <begin position="777"/>
        <end position="813"/>
    </location>
</feature>
<dbReference type="Proteomes" id="UP001230188">
    <property type="component" value="Unassembled WGS sequence"/>
</dbReference>
<organism evidence="6 7">
    <name type="scientific">Chrysophaeum taylorii</name>
    <dbReference type="NCBI Taxonomy" id="2483200"/>
    <lineage>
        <taxon>Eukaryota</taxon>
        <taxon>Sar</taxon>
        <taxon>Stramenopiles</taxon>
        <taxon>Ochrophyta</taxon>
        <taxon>Pelagophyceae</taxon>
        <taxon>Pelagomonadales</taxon>
        <taxon>Pelagomonadaceae</taxon>
        <taxon>Chrysophaeum</taxon>
    </lineage>
</organism>
<sequence>MTRQVVVVVLAAAAALARGEEEYRSVLSLPYADDVAVSGSWFAAAGAYDGARVEATVVSTAGVVVEETIVAAEVSTEGAESTGVSIALDGDVLAVGVYCVGSTGASSVLFFRRKLEEGWVETDRITNTTDRFGAAVAISGSLAVVGAPGDSTYAGRVLVLESRNDDSWIPAASLVASDATAWDLLGYAVAISGSMVVAGAPGDDSRASQQGAAYIFERANGAWSETAKLVADGESQDYFGSAVGAATDLVVVGASGSDEVGQLSGAAYAFRRNATAAWNAKELVPSRRAAWDHFGSAVAVEEEEEDIAVGAPGHDGSSFQAGLVFVFSPCEGGEEFCETGVAEPPSVEDYLSFGEAVAIDGDLVAVAAPGGVTSWLFTRDASVGFVSSKGDDDSRGRDATSRWRLWVQNAGIVAGVVCLCYCRCSRLGDRQRPDAYTELVASASVDARSPQTVECLEFCSAIGRARVAPYPPALSPKLSVDSFAGPLSLPLGSAHHATKALSSVVFAAGAVEAFSGHLRRRLEDNVDDVERFHGPLNVDPLTIRLAVVAEIERHVDWYVRLLVPAEPKPKTTSSGRRGGPIARFVEISRAMKRTKIELLARCARWRRLVALGEDAGAFLAYDYLRWCDVQQQQHPEAAAGDNNDDNARRFDDDADYVHLWTPLESRAAANALGHAVVVVDAVTKTVDKFEPNRHGGPRSESKFIADAHPDDDDDDDDAAGDNDGDDISRRRRRRALWVAPTDIVLLQFSCLHFAALSGDERTVVDLPSFAPRDAVANLANNSRPPSRRRSSSSSTPYRRKRVCGGGGGGILLA</sequence>
<feature type="compositionally biased region" description="Acidic residues" evidence="4">
    <location>
        <begin position="709"/>
        <end position="725"/>
    </location>
</feature>
<keyword evidence="7" id="KW-1185">Reference proteome</keyword>
<dbReference type="SUPFAM" id="SSF69318">
    <property type="entry name" value="Integrin alpha N-terminal domain"/>
    <property type="match status" value="1"/>
</dbReference>
<dbReference type="SMART" id="SM00191">
    <property type="entry name" value="Int_alpha"/>
    <property type="match status" value="4"/>
</dbReference>
<proteinExistence type="predicted"/>
<evidence type="ECO:0000256" key="3">
    <source>
        <dbReference type="ARBA" id="ARBA00023180"/>
    </source>
</evidence>
<accession>A0AAD7UN25</accession>
<feature type="chain" id="PRO_5042117141" evidence="5">
    <location>
        <begin position="20"/>
        <end position="813"/>
    </location>
</feature>
<dbReference type="InterPro" id="IPR028994">
    <property type="entry name" value="Integrin_alpha_N"/>
</dbReference>
<dbReference type="Pfam" id="PF14312">
    <property type="entry name" value="FG-GAP_2"/>
    <property type="match status" value="4"/>
</dbReference>
<feature type="signal peptide" evidence="5">
    <location>
        <begin position="1"/>
        <end position="19"/>
    </location>
</feature>
<feature type="region of interest" description="Disordered" evidence="4">
    <location>
        <begin position="688"/>
        <end position="726"/>
    </location>
</feature>
<dbReference type="InterPro" id="IPR013519">
    <property type="entry name" value="Int_alpha_beta-p"/>
</dbReference>
<keyword evidence="1 5" id="KW-0732">Signal</keyword>
<evidence type="ECO:0000313" key="7">
    <source>
        <dbReference type="Proteomes" id="UP001230188"/>
    </source>
</evidence>
<evidence type="ECO:0000256" key="4">
    <source>
        <dbReference type="SAM" id="MobiDB-lite"/>
    </source>
</evidence>
<dbReference type="InterPro" id="IPR013517">
    <property type="entry name" value="FG-GAP"/>
</dbReference>
<dbReference type="EMBL" id="JAQMWT010000029">
    <property type="protein sequence ID" value="KAJ8613402.1"/>
    <property type="molecule type" value="Genomic_DNA"/>
</dbReference>
<keyword evidence="3" id="KW-0325">Glycoprotein</keyword>
<protein>
    <submittedName>
        <fullName evidence="6">Uncharacterized protein</fullName>
    </submittedName>
</protein>
<reference evidence="6" key="1">
    <citation type="submission" date="2023-01" db="EMBL/GenBank/DDBJ databases">
        <title>Metagenome sequencing of chrysophaentin producing Chrysophaeum taylorii.</title>
        <authorList>
            <person name="Davison J."/>
            <person name="Bewley C."/>
        </authorList>
    </citation>
    <scope>NUCLEOTIDE SEQUENCE</scope>
    <source>
        <strain evidence="6">NIES-1699</strain>
    </source>
</reference>